<dbReference type="AlphaFoldDB" id="A0A9X1SGZ0"/>
<dbReference type="Proteomes" id="UP001139103">
    <property type="component" value="Unassembled WGS sequence"/>
</dbReference>
<organism evidence="1 2">
    <name type="scientific">Blastopirellula sediminis</name>
    <dbReference type="NCBI Taxonomy" id="2894196"/>
    <lineage>
        <taxon>Bacteria</taxon>
        <taxon>Pseudomonadati</taxon>
        <taxon>Planctomycetota</taxon>
        <taxon>Planctomycetia</taxon>
        <taxon>Pirellulales</taxon>
        <taxon>Pirellulaceae</taxon>
        <taxon>Blastopirellula</taxon>
    </lineage>
</organism>
<dbReference type="Gene3D" id="1.20.120.450">
    <property type="entry name" value="dinb family like domain"/>
    <property type="match status" value="1"/>
</dbReference>
<name>A0A9X1SGZ0_9BACT</name>
<evidence type="ECO:0000313" key="2">
    <source>
        <dbReference type="Proteomes" id="UP001139103"/>
    </source>
</evidence>
<dbReference type="InterPro" id="IPR034660">
    <property type="entry name" value="DinB/YfiT-like"/>
</dbReference>
<dbReference type="RefSeq" id="WP_230219759.1">
    <property type="nucleotide sequence ID" value="NZ_JAJKFT010000010.1"/>
</dbReference>
<keyword evidence="2" id="KW-1185">Reference proteome</keyword>
<accession>A0A9X1SGZ0</accession>
<proteinExistence type="predicted"/>
<evidence type="ECO:0000313" key="1">
    <source>
        <dbReference type="EMBL" id="MCC9629502.1"/>
    </source>
</evidence>
<protein>
    <submittedName>
        <fullName evidence="1">DUF1569 domain-containing protein</fullName>
    </submittedName>
</protein>
<reference evidence="1" key="1">
    <citation type="submission" date="2021-11" db="EMBL/GenBank/DDBJ databases">
        <title>Genome sequence.</title>
        <authorList>
            <person name="Sun Q."/>
        </authorList>
    </citation>
    <scope>NUCLEOTIDE SEQUENCE</scope>
    <source>
        <strain evidence="1">JC732</strain>
    </source>
</reference>
<dbReference type="EMBL" id="JAJKFT010000010">
    <property type="protein sequence ID" value="MCC9629502.1"/>
    <property type="molecule type" value="Genomic_DNA"/>
</dbReference>
<dbReference type="InterPro" id="IPR011463">
    <property type="entry name" value="DUF1569"/>
</dbReference>
<dbReference type="Pfam" id="PF07606">
    <property type="entry name" value="DUF1569"/>
    <property type="match status" value="1"/>
</dbReference>
<gene>
    <name evidence="1" type="ORF">LOC68_14000</name>
</gene>
<sequence>MSQIKDLDQLKTRLAEIAQSPHEMTGRWTAAQIFYHLAAAFEGSVEGLPPGYNFFARSVLRPFRWFVTRVRFPWGIPIPASIADKLAPPKDADLAEQHARLLQAIERFERHEGPHPPHPVLGGFSHDQWIGFHLRHSEHHLKFVRVRNG</sequence>
<comment type="caution">
    <text evidence="1">The sequence shown here is derived from an EMBL/GenBank/DDBJ whole genome shotgun (WGS) entry which is preliminary data.</text>
</comment>